<dbReference type="NCBIfam" id="NF004224">
    <property type="entry name" value="PRK05671.1"/>
    <property type="match status" value="1"/>
</dbReference>
<feature type="domain" description="Semialdehyde dehydrogenase NAD-binding" evidence="3">
    <location>
        <begin position="1"/>
        <end position="107"/>
    </location>
</feature>
<dbReference type="GO" id="GO:0008652">
    <property type="term" value="P:amino acid biosynthetic process"/>
    <property type="evidence" value="ECO:0007669"/>
    <property type="project" value="InterPro"/>
</dbReference>
<dbReference type="CDD" id="cd18129">
    <property type="entry name" value="ASADH_C_USG1_like"/>
    <property type="match status" value="1"/>
</dbReference>
<feature type="active site" description="Acyl-thioester intermediate" evidence="2">
    <location>
        <position position="117"/>
    </location>
</feature>
<feature type="active site" description="Proton acceptor" evidence="2">
    <location>
        <position position="230"/>
    </location>
</feature>
<dbReference type="Gene3D" id="3.40.50.720">
    <property type="entry name" value="NAD(P)-binding Rossmann-like Domain"/>
    <property type="match status" value="1"/>
</dbReference>
<dbReference type="InterPro" id="IPR012280">
    <property type="entry name" value="Semialdhyde_DH_dimer_dom"/>
</dbReference>
<dbReference type="AlphaFoldDB" id="A0A1D8IM02"/>
<dbReference type="Gene3D" id="3.30.360.10">
    <property type="entry name" value="Dihydrodipicolinate Reductase, domain 2"/>
    <property type="match status" value="1"/>
</dbReference>
<dbReference type="Pfam" id="PF02774">
    <property type="entry name" value="Semialdhyde_dhC"/>
    <property type="match status" value="1"/>
</dbReference>
<dbReference type="InterPro" id="IPR000534">
    <property type="entry name" value="Semialdehyde_DH_NAD-bd"/>
</dbReference>
<dbReference type="PANTHER" id="PTHR46278:SF2">
    <property type="entry name" value="ASPARTATE-SEMIALDEHYDE DEHYDROGENASE"/>
    <property type="match status" value="1"/>
</dbReference>
<dbReference type="NCBIfam" id="NF011456">
    <property type="entry name" value="PRK14874.1"/>
    <property type="match status" value="1"/>
</dbReference>
<evidence type="ECO:0000256" key="2">
    <source>
        <dbReference type="PIRSR" id="PIRSR000148-1"/>
    </source>
</evidence>
<evidence type="ECO:0000259" key="3">
    <source>
        <dbReference type="SMART" id="SM00859"/>
    </source>
</evidence>
<dbReference type="InterPro" id="IPR036291">
    <property type="entry name" value="NAD(P)-bd_dom_sf"/>
</dbReference>
<dbReference type="GO" id="GO:0046983">
    <property type="term" value="F:protein dimerization activity"/>
    <property type="evidence" value="ECO:0007669"/>
    <property type="project" value="InterPro"/>
</dbReference>
<evidence type="ECO:0000256" key="1">
    <source>
        <dbReference type="ARBA" id="ARBA00010584"/>
    </source>
</evidence>
<dbReference type="GO" id="GO:0051287">
    <property type="term" value="F:NAD binding"/>
    <property type="evidence" value="ECO:0007669"/>
    <property type="project" value="InterPro"/>
</dbReference>
<dbReference type="EMBL" id="CP017415">
    <property type="protein sequence ID" value="AOU97484.1"/>
    <property type="molecule type" value="Genomic_DNA"/>
</dbReference>
<comment type="similarity">
    <text evidence="1">Belongs to the aspartate-semialdehyde dehydrogenase family.</text>
</comment>
<dbReference type="SUPFAM" id="SSF51735">
    <property type="entry name" value="NAD(P)-binding Rossmann-fold domains"/>
    <property type="match status" value="1"/>
</dbReference>
<dbReference type="GO" id="GO:0016620">
    <property type="term" value="F:oxidoreductase activity, acting on the aldehyde or oxo group of donors, NAD or NADP as acceptor"/>
    <property type="evidence" value="ECO:0007669"/>
    <property type="project" value="InterPro"/>
</dbReference>
<sequence length="322" mass="34165">MVGEAVLAILAERNFPARKVHALASARSFGEDMSYGKRSLAVEDLATFDFAGVDLAIFAVPAEVAALHVPRAVSAGCVVIDHSDCYVDDVDVPLVVPEINASALSDYKQRGIIASPCGSAALMPVLKPLHDLVGITRVRLTTCQAVSGGGRLGVEALARQTAALLNAQPAEAGTDNVQTAFNVRPMVGGADADGYTRNESRMMREIRRLLADEGIGVDVALVDVPVFFGHSSVVRLETREALGVEAACDLLRAAPGVLLVELPEQPTAVSHASGRDEVLVGRIRRDQSHPHGLQLWVVADNLRKGAALNSVQIAEILIKDYI</sequence>
<dbReference type="Proteomes" id="UP000095401">
    <property type="component" value="Chromosome"/>
</dbReference>
<dbReference type="KEGG" id="aprs:BI364_05410"/>
<dbReference type="NCBIfam" id="NF005957">
    <property type="entry name" value="PRK08040.1"/>
    <property type="match status" value="1"/>
</dbReference>
<gene>
    <name evidence="4" type="ORF">BI364_05410</name>
</gene>
<name>A0A1D8IM02_9GAMM</name>
<reference evidence="5" key="1">
    <citation type="submission" date="2016-09" db="EMBL/GenBank/DDBJ databases">
        <title>Acidihalobacter prosperus F5.</title>
        <authorList>
            <person name="Khaleque H.N."/>
            <person name="Ramsay J.P."/>
            <person name="Kaksonen A.H."/>
            <person name="Boxall N.J."/>
            <person name="Watkin E.L.J."/>
        </authorList>
    </citation>
    <scope>NUCLEOTIDE SEQUENCE [LARGE SCALE GENOMIC DNA]</scope>
    <source>
        <strain evidence="5">F5</strain>
    </source>
</reference>
<accession>A0A1D8IM02</accession>
<proteinExistence type="inferred from homology"/>
<organism evidence="4 5">
    <name type="scientific">Acidihalobacter yilgarnensis</name>
    <dbReference type="NCBI Taxonomy" id="2819280"/>
    <lineage>
        <taxon>Bacteria</taxon>
        <taxon>Pseudomonadati</taxon>
        <taxon>Pseudomonadota</taxon>
        <taxon>Gammaproteobacteria</taxon>
        <taxon>Chromatiales</taxon>
        <taxon>Ectothiorhodospiraceae</taxon>
        <taxon>Acidihalobacter</taxon>
    </lineage>
</organism>
<dbReference type="Pfam" id="PF01118">
    <property type="entry name" value="Semialdhyde_dh"/>
    <property type="match status" value="1"/>
</dbReference>
<dbReference type="SMART" id="SM00859">
    <property type="entry name" value="Semialdhyde_dh"/>
    <property type="match status" value="1"/>
</dbReference>
<protein>
    <recommendedName>
        <fullName evidence="3">Semialdehyde dehydrogenase NAD-binding domain-containing protein</fullName>
    </recommendedName>
</protein>
<evidence type="ECO:0000313" key="4">
    <source>
        <dbReference type="EMBL" id="AOU97484.1"/>
    </source>
</evidence>
<dbReference type="PIRSF" id="PIRSF000148">
    <property type="entry name" value="ASA_dh"/>
    <property type="match status" value="1"/>
</dbReference>
<evidence type="ECO:0000313" key="5">
    <source>
        <dbReference type="Proteomes" id="UP000095401"/>
    </source>
</evidence>
<dbReference type="SUPFAM" id="SSF55347">
    <property type="entry name" value="Glyceraldehyde-3-phosphate dehydrogenase-like, C-terminal domain"/>
    <property type="match status" value="1"/>
</dbReference>
<dbReference type="PANTHER" id="PTHR46278">
    <property type="entry name" value="DEHYDROGENASE, PUTATIVE-RELATED"/>
    <property type="match status" value="1"/>
</dbReference>
<keyword evidence="5" id="KW-1185">Reference proteome</keyword>